<evidence type="ECO:0000256" key="1">
    <source>
        <dbReference type="SAM" id="MobiDB-lite"/>
    </source>
</evidence>
<feature type="region of interest" description="Disordered" evidence="1">
    <location>
        <begin position="84"/>
        <end position="109"/>
    </location>
</feature>
<accession>A0A5N6PNZ4</accession>
<gene>
    <name evidence="2" type="ORF">E3N88_05455</name>
</gene>
<protein>
    <submittedName>
        <fullName evidence="2">Uncharacterized protein</fullName>
    </submittedName>
</protein>
<feature type="compositionally biased region" description="Polar residues" evidence="1">
    <location>
        <begin position="30"/>
        <end position="41"/>
    </location>
</feature>
<evidence type="ECO:0000313" key="2">
    <source>
        <dbReference type="EMBL" id="KAD6794559.1"/>
    </source>
</evidence>
<evidence type="ECO:0000313" key="3">
    <source>
        <dbReference type="Proteomes" id="UP000326396"/>
    </source>
</evidence>
<dbReference type="EMBL" id="SZYD01000003">
    <property type="protein sequence ID" value="KAD6794559.1"/>
    <property type="molecule type" value="Genomic_DNA"/>
</dbReference>
<name>A0A5N6PNZ4_9ASTR</name>
<dbReference type="AlphaFoldDB" id="A0A5N6PNZ4"/>
<sequence>MSSQNRQALLSYDGDDDQPQGQLRREDFGSEQTENSSLINHTDCSMKTMTYGVSDIATGAARGAMGLAQGAAYLAQGAATAVRNTWGNNPESHNLHTPLPNTQPRNSRC</sequence>
<keyword evidence="3" id="KW-1185">Reference proteome</keyword>
<feature type="region of interest" description="Disordered" evidence="1">
    <location>
        <begin position="1"/>
        <end position="41"/>
    </location>
</feature>
<reference evidence="2 3" key="1">
    <citation type="submission" date="2019-05" db="EMBL/GenBank/DDBJ databases">
        <title>Mikania micrantha, genome provides insights into the molecular mechanism of rapid growth.</title>
        <authorList>
            <person name="Liu B."/>
        </authorList>
    </citation>
    <scope>NUCLEOTIDE SEQUENCE [LARGE SCALE GENOMIC DNA]</scope>
    <source>
        <strain evidence="2">NLD-2019</strain>
        <tissue evidence="2">Leaf</tissue>
    </source>
</reference>
<feature type="compositionally biased region" description="Polar residues" evidence="1">
    <location>
        <begin position="99"/>
        <end position="109"/>
    </location>
</feature>
<proteinExistence type="predicted"/>
<dbReference type="OrthoDB" id="1679915at2759"/>
<comment type="caution">
    <text evidence="2">The sequence shown here is derived from an EMBL/GenBank/DDBJ whole genome shotgun (WGS) entry which is preliminary data.</text>
</comment>
<dbReference type="Proteomes" id="UP000326396">
    <property type="component" value="Linkage Group LG11"/>
</dbReference>
<organism evidence="2 3">
    <name type="scientific">Mikania micrantha</name>
    <name type="common">bitter vine</name>
    <dbReference type="NCBI Taxonomy" id="192012"/>
    <lineage>
        <taxon>Eukaryota</taxon>
        <taxon>Viridiplantae</taxon>
        <taxon>Streptophyta</taxon>
        <taxon>Embryophyta</taxon>
        <taxon>Tracheophyta</taxon>
        <taxon>Spermatophyta</taxon>
        <taxon>Magnoliopsida</taxon>
        <taxon>eudicotyledons</taxon>
        <taxon>Gunneridae</taxon>
        <taxon>Pentapetalae</taxon>
        <taxon>asterids</taxon>
        <taxon>campanulids</taxon>
        <taxon>Asterales</taxon>
        <taxon>Asteraceae</taxon>
        <taxon>Asteroideae</taxon>
        <taxon>Heliantheae alliance</taxon>
        <taxon>Eupatorieae</taxon>
        <taxon>Mikania</taxon>
    </lineage>
</organism>